<dbReference type="SUPFAM" id="SSF81301">
    <property type="entry name" value="Nucleotidyltransferase"/>
    <property type="match status" value="1"/>
</dbReference>
<dbReference type="RefSeq" id="WP_131013568.1">
    <property type="nucleotide sequence ID" value="NZ_SIRE01000008.1"/>
</dbReference>
<dbReference type="InterPro" id="IPR007344">
    <property type="entry name" value="GrpB/CoaE"/>
</dbReference>
<dbReference type="InterPro" id="IPR043519">
    <property type="entry name" value="NT_sf"/>
</dbReference>
<sequence length="174" mass="20394">MYIVVTDHRDHWKQLFSEESRRIKHIFGNELIDIHHIGSTAVPGLKAKPIIDIMPVVRNIAKVDSFNDQMAGLGYECMGEFGMEGRRYFRKGGDHRTHQVHVFQETNREDITRHLAVRDYLRMHPDEADRYGDLKANLAKQFPENVEAYMDGKDAFVKEMEKKALQWYQTDQES</sequence>
<dbReference type="Pfam" id="PF04229">
    <property type="entry name" value="GrpB"/>
    <property type="match status" value="1"/>
</dbReference>
<dbReference type="Proteomes" id="UP000293142">
    <property type="component" value="Unassembled WGS sequence"/>
</dbReference>
<proteinExistence type="predicted"/>
<name>A0A4V2J4A9_9BACL</name>
<dbReference type="EMBL" id="SIRE01000008">
    <property type="protein sequence ID" value="TBL78932.1"/>
    <property type="molecule type" value="Genomic_DNA"/>
</dbReference>
<organism evidence="1 2">
    <name type="scientific">Paenibacillus thalictri</name>
    <dbReference type="NCBI Taxonomy" id="2527873"/>
    <lineage>
        <taxon>Bacteria</taxon>
        <taxon>Bacillati</taxon>
        <taxon>Bacillota</taxon>
        <taxon>Bacilli</taxon>
        <taxon>Bacillales</taxon>
        <taxon>Paenibacillaceae</taxon>
        <taxon>Paenibacillus</taxon>
    </lineage>
</organism>
<accession>A0A4V2J4A9</accession>
<dbReference type="AlphaFoldDB" id="A0A4V2J4A9"/>
<dbReference type="PANTHER" id="PTHR34822">
    <property type="entry name" value="GRPB DOMAIN PROTEIN (AFU_ORTHOLOGUE AFUA_1G01530)"/>
    <property type="match status" value="1"/>
</dbReference>
<keyword evidence="2" id="KW-1185">Reference proteome</keyword>
<dbReference type="OrthoDB" id="9799092at2"/>
<evidence type="ECO:0000313" key="1">
    <source>
        <dbReference type="EMBL" id="TBL78932.1"/>
    </source>
</evidence>
<gene>
    <name evidence="1" type="ORF">EYB31_11925</name>
</gene>
<evidence type="ECO:0000313" key="2">
    <source>
        <dbReference type="Proteomes" id="UP000293142"/>
    </source>
</evidence>
<protein>
    <submittedName>
        <fullName evidence="1">GrpB family protein</fullName>
    </submittedName>
</protein>
<reference evidence="1 2" key="1">
    <citation type="submission" date="2019-02" db="EMBL/GenBank/DDBJ databases">
        <title>Paenibacillus sp. nov., isolated from surface-sterilized tissue of Thalictrum simplex L.</title>
        <authorList>
            <person name="Tuo L."/>
        </authorList>
    </citation>
    <scope>NUCLEOTIDE SEQUENCE [LARGE SCALE GENOMIC DNA]</scope>
    <source>
        <strain evidence="1 2">N2SHLJ1</strain>
    </source>
</reference>
<dbReference type="PANTHER" id="PTHR34822:SF1">
    <property type="entry name" value="GRPB FAMILY PROTEIN"/>
    <property type="match status" value="1"/>
</dbReference>
<comment type="caution">
    <text evidence="1">The sequence shown here is derived from an EMBL/GenBank/DDBJ whole genome shotgun (WGS) entry which is preliminary data.</text>
</comment>
<dbReference type="Gene3D" id="3.30.460.10">
    <property type="entry name" value="Beta Polymerase, domain 2"/>
    <property type="match status" value="1"/>
</dbReference>